<dbReference type="EMBL" id="LT629700">
    <property type="protein sequence ID" value="SDM01087.1"/>
    <property type="molecule type" value="Genomic_DNA"/>
</dbReference>
<feature type="binding site" evidence="17">
    <location>
        <begin position="399"/>
        <end position="403"/>
    </location>
    <ligand>
        <name>AMP</name>
        <dbReference type="ChEBI" id="CHEBI:456215"/>
    </ligand>
</feature>
<dbReference type="InterPro" id="IPR000631">
    <property type="entry name" value="CARKD"/>
</dbReference>
<dbReference type="PANTHER" id="PTHR12592">
    <property type="entry name" value="ATP-DEPENDENT (S)-NAD(P)H-HYDRATE DEHYDRATASE FAMILY MEMBER"/>
    <property type="match status" value="1"/>
</dbReference>
<dbReference type="SUPFAM" id="SSF53613">
    <property type="entry name" value="Ribokinase-like"/>
    <property type="match status" value="1"/>
</dbReference>
<name>A0A1G9PS85_9CORY</name>
<dbReference type="GO" id="GO:0016301">
    <property type="term" value="F:kinase activity"/>
    <property type="evidence" value="ECO:0007669"/>
    <property type="project" value="UniProtKB-KW"/>
</dbReference>
<evidence type="ECO:0000256" key="15">
    <source>
        <dbReference type="ARBA" id="ARBA00048238"/>
    </source>
</evidence>
<keyword evidence="8 17" id="KW-0521">NADP</keyword>
<evidence type="ECO:0000256" key="16">
    <source>
        <dbReference type="ARBA" id="ARBA00049209"/>
    </source>
</evidence>
<evidence type="ECO:0000256" key="11">
    <source>
        <dbReference type="ARBA" id="ARBA00023235"/>
    </source>
</evidence>
<evidence type="ECO:0000256" key="3">
    <source>
        <dbReference type="ARBA" id="ARBA00006001"/>
    </source>
</evidence>
<dbReference type="HAMAP" id="MF_01965">
    <property type="entry name" value="NADHX_dehydratase"/>
    <property type="match status" value="1"/>
</dbReference>
<keyword evidence="10 17" id="KW-0520">NAD</keyword>
<keyword evidence="21" id="KW-0418">Kinase</keyword>
<dbReference type="InterPro" id="IPR030677">
    <property type="entry name" value="Nnr"/>
</dbReference>
<comment type="subunit">
    <text evidence="17">Homotetramer.</text>
</comment>
<feature type="domain" description="YjeF C-terminal" evidence="19">
    <location>
        <begin position="222"/>
        <end position="494"/>
    </location>
</feature>
<dbReference type="STRING" id="38302.SAMN04488535_1556"/>
<comment type="function">
    <text evidence="14 18">Bifunctional enzyme that catalyzes the epimerization of the S- and R-forms of NAD(P)HX and the dehydration of the S-form of NAD(P)HX at the expense of ADP, which is converted to AMP. This allows the repair of both epimers of NAD(P)HX, a damaged form of NAD(P)H that is a result of enzymatic or heat-dependent hydration.</text>
</comment>
<dbReference type="InterPro" id="IPR029056">
    <property type="entry name" value="Ribokinase-like"/>
</dbReference>
<evidence type="ECO:0000256" key="8">
    <source>
        <dbReference type="ARBA" id="ARBA00022857"/>
    </source>
</evidence>
<keyword evidence="13" id="KW-0511">Multifunctional enzyme</keyword>
<keyword evidence="5 18" id="KW-0479">Metal-binding</keyword>
<keyword evidence="12 17" id="KW-0456">Lyase</keyword>
<evidence type="ECO:0000256" key="10">
    <source>
        <dbReference type="ARBA" id="ARBA00023027"/>
    </source>
</evidence>
<protein>
    <recommendedName>
        <fullName evidence="17">ADP-dependent (S)-NAD(P)H-hydrate dehydratase</fullName>
        <ecNumber evidence="17">4.2.1.136</ecNumber>
    </recommendedName>
    <alternativeName>
        <fullName evidence="17">ADP-dependent NAD(P)HX dehydratase</fullName>
    </alternativeName>
</protein>
<keyword evidence="6 17" id="KW-0547">Nucleotide-binding</keyword>
<dbReference type="OrthoDB" id="9806925at2"/>
<dbReference type="GO" id="GO:0052856">
    <property type="term" value="F:NAD(P)HX epimerase activity"/>
    <property type="evidence" value="ECO:0007669"/>
    <property type="project" value="UniProtKB-EC"/>
</dbReference>
<comment type="catalytic activity">
    <reaction evidence="1 18">
        <text>(6R)-NADHX = (6S)-NADHX</text>
        <dbReference type="Rhea" id="RHEA:32215"/>
        <dbReference type="ChEBI" id="CHEBI:64074"/>
        <dbReference type="ChEBI" id="CHEBI:64075"/>
        <dbReference type="EC" id="5.1.99.6"/>
    </reaction>
</comment>
<comment type="similarity">
    <text evidence="17">Belongs to the NnrD/CARKD family.</text>
</comment>
<evidence type="ECO:0000259" key="20">
    <source>
        <dbReference type="PROSITE" id="PS51385"/>
    </source>
</evidence>
<keyword evidence="9 18" id="KW-0630">Potassium</keyword>
<comment type="cofactor">
    <cofactor evidence="18">
        <name>K(+)</name>
        <dbReference type="ChEBI" id="CHEBI:29103"/>
    </cofactor>
    <text evidence="18">Binds 1 potassium ion per subunit.</text>
</comment>
<comment type="cofactor">
    <cofactor evidence="17">
        <name>Mg(2+)</name>
        <dbReference type="ChEBI" id="CHEBI:18420"/>
    </cofactor>
</comment>
<comment type="function">
    <text evidence="17">Catalyzes the dehydration of the S-form of NAD(P)HX at the expense of ADP, which is converted to AMP. Together with NAD(P)HX epimerase, which catalyzes the epimerization of the S- and R-forms, the enzyme allows the repair of both epimers of NAD(P)HX, a damaged form of NAD(P)H that is a result of enzymatic or heat-dependent hydration.</text>
</comment>
<feature type="domain" description="YjeF N-terminal" evidence="20">
    <location>
        <begin position="11"/>
        <end position="195"/>
    </location>
</feature>
<sequence length="496" mass="51022">MQNLAYTAQQIRAAEQPLLDAQEHPDELMQSAAHAVAQVAESMGLPGRVLVLAGKGGNGGDALYAAAELAMSGREVDAWPVFGTAHERALTAFRNAGGTVVEAPEGEYALVIDGVLGLGGAGDLPARILRATEDATVLSVDVPSGIDADTGQRGGNHVTADVTVTFGGWRLAHALAPECGIQLLADIGTASTCLHDQLRLFDGTPIYRASGTDRAWPEGISALGPAAVPNPEPGFNDDKYTGGVVGIRAGSGSYPGAAVLCTAGAVTATPGMVRYAGPQALEVVRAHPEVVAAETLDQAGRVQAWVFGPGAGADDAASRELEWVLGQDLPVLIDADGLTLLEQHTHLRDLVQRRETPTIITPHDGEFARLREALELGESNRLAEARELASALQCTVVRKGRATIVAHGSGSAEIIDAGNSWAATPGSGDVLAGIIGARMAHDGAQDPQRATDGLAASICIHGMAARLAAETPWGEAQTSASVIAGHVRAATARLIG</sequence>
<evidence type="ECO:0000256" key="4">
    <source>
        <dbReference type="ARBA" id="ARBA00009524"/>
    </source>
</evidence>
<organism evidence="21 22">
    <name type="scientific">Corynebacterium mycetoides</name>
    <dbReference type="NCBI Taxonomy" id="38302"/>
    <lineage>
        <taxon>Bacteria</taxon>
        <taxon>Bacillati</taxon>
        <taxon>Actinomycetota</taxon>
        <taxon>Actinomycetes</taxon>
        <taxon>Mycobacteriales</taxon>
        <taxon>Corynebacteriaceae</taxon>
        <taxon>Corynebacterium</taxon>
    </lineage>
</organism>
<evidence type="ECO:0000256" key="5">
    <source>
        <dbReference type="ARBA" id="ARBA00022723"/>
    </source>
</evidence>
<feature type="binding site" evidence="17">
    <location>
        <position position="428"/>
    </location>
    <ligand>
        <name>AMP</name>
        <dbReference type="ChEBI" id="CHEBI:456215"/>
    </ligand>
</feature>
<evidence type="ECO:0000256" key="7">
    <source>
        <dbReference type="ARBA" id="ARBA00022840"/>
    </source>
</evidence>
<evidence type="ECO:0000313" key="22">
    <source>
        <dbReference type="Proteomes" id="UP000199350"/>
    </source>
</evidence>
<dbReference type="GO" id="GO:0052855">
    <property type="term" value="F:ADP-dependent NAD(P)H-hydrate dehydratase activity"/>
    <property type="evidence" value="ECO:0007669"/>
    <property type="project" value="UniProtKB-UniRule"/>
</dbReference>
<dbReference type="GO" id="GO:0046872">
    <property type="term" value="F:metal ion binding"/>
    <property type="evidence" value="ECO:0007669"/>
    <property type="project" value="UniProtKB-UniRule"/>
</dbReference>
<evidence type="ECO:0000256" key="9">
    <source>
        <dbReference type="ARBA" id="ARBA00022958"/>
    </source>
</evidence>
<evidence type="ECO:0000256" key="2">
    <source>
        <dbReference type="ARBA" id="ARBA00000909"/>
    </source>
</evidence>
<feature type="binding site" evidence="17">
    <location>
        <position position="310"/>
    </location>
    <ligand>
        <name>(6S)-NADPHX</name>
        <dbReference type="ChEBI" id="CHEBI:64076"/>
    </ligand>
</feature>
<dbReference type="Gene3D" id="3.40.1190.20">
    <property type="match status" value="1"/>
</dbReference>
<dbReference type="PROSITE" id="PS51383">
    <property type="entry name" value="YJEF_C_3"/>
    <property type="match status" value="1"/>
</dbReference>
<accession>A0A1G9PS85</accession>
<keyword evidence="11 18" id="KW-0413">Isomerase</keyword>
<evidence type="ECO:0000259" key="19">
    <source>
        <dbReference type="PROSITE" id="PS51383"/>
    </source>
</evidence>
<evidence type="ECO:0000256" key="17">
    <source>
        <dbReference type="HAMAP-Rule" id="MF_01965"/>
    </source>
</evidence>
<evidence type="ECO:0000313" key="21">
    <source>
        <dbReference type="EMBL" id="SDM01087.1"/>
    </source>
</evidence>
<keyword evidence="22" id="KW-1185">Reference proteome</keyword>
<evidence type="ECO:0000256" key="13">
    <source>
        <dbReference type="ARBA" id="ARBA00023268"/>
    </source>
</evidence>
<feature type="binding site" evidence="17">
    <location>
        <position position="429"/>
    </location>
    <ligand>
        <name>(6S)-NADPHX</name>
        <dbReference type="ChEBI" id="CHEBI:64076"/>
    </ligand>
</feature>
<dbReference type="GO" id="GO:0005524">
    <property type="term" value="F:ATP binding"/>
    <property type="evidence" value="ECO:0007669"/>
    <property type="project" value="UniProtKB-UniRule"/>
</dbReference>
<keyword evidence="21" id="KW-0808">Transferase</keyword>
<evidence type="ECO:0000256" key="18">
    <source>
        <dbReference type="PIRNR" id="PIRNR017184"/>
    </source>
</evidence>
<reference evidence="22" key="1">
    <citation type="submission" date="2016-10" db="EMBL/GenBank/DDBJ databases">
        <authorList>
            <person name="Varghese N."/>
            <person name="Submissions S."/>
        </authorList>
    </citation>
    <scope>NUCLEOTIDE SEQUENCE [LARGE SCALE GENOMIC DNA]</scope>
    <source>
        <strain evidence="22">DSM 20632</strain>
    </source>
</reference>
<dbReference type="Pfam" id="PF03853">
    <property type="entry name" value="YjeF_N"/>
    <property type="match status" value="1"/>
</dbReference>
<comment type="catalytic activity">
    <reaction evidence="2 18">
        <text>(6R)-NADPHX = (6S)-NADPHX</text>
        <dbReference type="Rhea" id="RHEA:32227"/>
        <dbReference type="ChEBI" id="CHEBI:64076"/>
        <dbReference type="ChEBI" id="CHEBI:64077"/>
        <dbReference type="EC" id="5.1.99.6"/>
    </reaction>
</comment>
<comment type="catalytic activity">
    <reaction evidence="15 17 18">
        <text>(6S)-NADHX + ADP = AMP + phosphate + NADH + H(+)</text>
        <dbReference type="Rhea" id="RHEA:32223"/>
        <dbReference type="ChEBI" id="CHEBI:15378"/>
        <dbReference type="ChEBI" id="CHEBI:43474"/>
        <dbReference type="ChEBI" id="CHEBI:57945"/>
        <dbReference type="ChEBI" id="CHEBI:64074"/>
        <dbReference type="ChEBI" id="CHEBI:456215"/>
        <dbReference type="ChEBI" id="CHEBI:456216"/>
        <dbReference type="EC" id="4.2.1.136"/>
    </reaction>
</comment>
<evidence type="ECO:0000256" key="1">
    <source>
        <dbReference type="ARBA" id="ARBA00000013"/>
    </source>
</evidence>
<comment type="similarity">
    <text evidence="4 18">In the C-terminal section; belongs to the NnrD/CARKD family.</text>
</comment>
<dbReference type="AlphaFoldDB" id="A0A1G9PS85"/>
<comment type="similarity">
    <text evidence="3 18">In the N-terminal section; belongs to the NnrE/AIBP family.</text>
</comment>
<gene>
    <name evidence="17" type="primary">nnrD</name>
    <name evidence="21" type="ORF">SAMN04488535_1556</name>
</gene>
<feature type="binding site" evidence="17">
    <location>
        <position position="363"/>
    </location>
    <ligand>
        <name>(6S)-NADPHX</name>
        <dbReference type="ChEBI" id="CHEBI:64076"/>
    </ligand>
</feature>
<dbReference type="InterPro" id="IPR036652">
    <property type="entry name" value="YjeF_N_dom_sf"/>
</dbReference>
<evidence type="ECO:0000256" key="6">
    <source>
        <dbReference type="ARBA" id="ARBA00022741"/>
    </source>
</evidence>
<evidence type="ECO:0000256" key="14">
    <source>
        <dbReference type="ARBA" id="ARBA00025153"/>
    </source>
</evidence>
<dbReference type="InterPro" id="IPR004443">
    <property type="entry name" value="YjeF_N_dom"/>
</dbReference>
<dbReference type="PIRSF" id="PIRSF017184">
    <property type="entry name" value="Nnr"/>
    <property type="match status" value="1"/>
</dbReference>
<dbReference type="Pfam" id="PF01256">
    <property type="entry name" value="Carb_kinase"/>
    <property type="match status" value="1"/>
</dbReference>
<dbReference type="PANTHER" id="PTHR12592:SF0">
    <property type="entry name" value="ATP-DEPENDENT (S)-NAD(P)H-HYDRATE DEHYDRATASE"/>
    <property type="match status" value="1"/>
</dbReference>
<dbReference type="GO" id="GO:0046496">
    <property type="term" value="P:nicotinamide nucleotide metabolic process"/>
    <property type="evidence" value="ECO:0007669"/>
    <property type="project" value="UniProtKB-UniRule"/>
</dbReference>
<dbReference type="Gene3D" id="3.40.50.10260">
    <property type="entry name" value="YjeF N-terminal domain"/>
    <property type="match status" value="1"/>
</dbReference>
<comment type="catalytic activity">
    <reaction evidence="16 17 18">
        <text>(6S)-NADPHX + ADP = AMP + phosphate + NADPH + H(+)</text>
        <dbReference type="Rhea" id="RHEA:32235"/>
        <dbReference type="ChEBI" id="CHEBI:15378"/>
        <dbReference type="ChEBI" id="CHEBI:43474"/>
        <dbReference type="ChEBI" id="CHEBI:57783"/>
        <dbReference type="ChEBI" id="CHEBI:64076"/>
        <dbReference type="ChEBI" id="CHEBI:456215"/>
        <dbReference type="ChEBI" id="CHEBI:456216"/>
        <dbReference type="EC" id="4.2.1.136"/>
    </reaction>
</comment>
<dbReference type="EC" id="4.2.1.136" evidence="17"/>
<proteinExistence type="inferred from homology"/>
<feature type="binding site" evidence="17">
    <location>
        <position position="257"/>
    </location>
    <ligand>
        <name>(6S)-NADPHX</name>
        <dbReference type="ChEBI" id="CHEBI:64076"/>
    </ligand>
</feature>
<dbReference type="RefSeq" id="WP_092150858.1">
    <property type="nucleotide sequence ID" value="NZ_LT629700.1"/>
</dbReference>
<dbReference type="GO" id="GO:0110051">
    <property type="term" value="P:metabolite repair"/>
    <property type="evidence" value="ECO:0007669"/>
    <property type="project" value="TreeGrafter"/>
</dbReference>
<evidence type="ECO:0000256" key="12">
    <source>
        <dbReference type="ARBA" id="ARBA00023239"/>
    </source>
</evidence>
<dbReference type="NCBIfam" id="TIGR00196">
    <property type="entry name" value="yjeF_cterm"/>
    <property type="match status" value="1"/>
</dbReference>
<dbReference type="Proteomes" id="UP000199350">
    <property type="component" value="Chromosome I"/>
</dbReference>
<dbReference type="CDD" id="cd01171">
    <property type="entry name" value="YXKO-related"/>
    <property type="match status" value="1"/>
</dbReference>
<dbReference type="SUPFAM" id="SSF64153">
    <property type="entry name" value="YjeF N-terminal domain-like"/>
    <property type="match status" value="1"/>
</dbReference>
<dbReference type="PROSITE" id="PS51385">
    <property type="entry name" value="YJEF_N"/>
    <property type="match status" value="1"/>
</dbReference>
<keyword evidence="7 17" id="KW-0067">ATP-binding</keyword>